<keyword evidence="8" id="KW-1133">Transmembrane helix</keyword>
<proteinExistence type="inferred from homology"/>
<keyword evidence="6" id="KW-0479">Metal-binding</keyword>
<protein>
    <recommendedName>
        <fullName evidence="17">cholesterol 7-desaturase</fullName>
        <ecNumber evidence="17">1.14.19.21</ecNumber>
    </recommendedName>
    <alternativeName>
        <fullName evidence="18">Rieske-type oxygenase</fullName>
    </alternativeName>
</protein>
<dbReference type="AlphaFoldDB" id="A0A917RLL3"/>
<dbReference type="GO" id="GO:0016020">
    <property type="term" value="C:membrane"/>
    <property type="evidence" value="ECO:0007669"/>
    <property type="project" value="UniProtKB-SubCell"/>
</dbReference>
<dbReference type="GO" id="GO:0051537">
    <property type="term" value="F:2 iron, 2 sulfur cluster binding"/>
    <property type="evidence" value="ECO:0007669"/>
    <property type="project" value="UniProtKB-KW"/>
</dbReference>
<evidence type="ECO:0000256" key="18">
    <source>
        <dbReference type="ARBA" id="ARBA00030944"/>
    </source>
</evidence>
<sequence length="339" mass="38081">MTIAHLMKPTGWFQVGWSADLPVGKVVPMQYFGHELVAFRGKDAVVRILDAHCQHLGANLAYGGCVVDDGIQCPFHGWVWDENGRNVSIPYQDRPNRTRRVRSWPVAEINESIYLWHDVDGSPPVWEVPDVFRDLEAYTAGRDFHRAYPGGRNHFTGVRIPPNVLPENAVDVEHFRFVHRTPTAPVALHEEADEHTWKAKIGFGRRWASGQDTDETTNTLYIVWSGIGISVTAEHMRAGVRVVNICPTPVDDETCEIFGTVWIEKTERDAEPGYLEGRLQETHAALPDDVNIWAHQIYIDPPGLAASEAAGFTRLRKWVRNFYPVGHGAKSMPAISSTS</sequence>
<dbReference type="RefSeq" id="WP_062997815.1">
    <property type="nucleotide sequence ID" value="NZ_BMMH01000005.1"/>
</dbReference>
<dbReference type="SUPFAM" id="SSF50022">
    <property type="entry name" value="ISP domain"/>
    <property type="match status" value="1"/>
</dbReference>
<feature type="domain" description="Rieske" evidence="22">
    <location>
        <begin position="12"/>
        <end position="115"/>
    </location>
</feature>
<keyword evidence="14" id="KW-0753">Steroid metabolism</keyword>
<comment type="subcellular location">
    <subcellularLocation>
        <location evidence="2">Membrane</location>
    </subcellularLocation>
</comment>
<dbReference type="InterPro" id="IPR045605">
    <property type="entry name" value="KshA-like_C"/>
</dbReference>
<comment type="cofactor">
    <cofactor evidence="1">
        <name>Fe cation</name>
        <dbReference type="ChEBI" id="CHEBI:24875"/>
    </cofactor>
</comment>
<reference evidence="23" key="2">
    <citation type="submission" date="2020-09" db="EMBL/GenBank/DDBJ databases">
        <authorList>
            <person name="Sun Q."/>
            <person name="Zhou Y."/>
        </authorList>
    </citation>
    <scope>NUCLEOTIDE SEQUENCE</scope>
    <source>
        <strain evidence="23">CGMCC 4.3508</strain>
    </source>
</reference>
<accession>A0A917RLL3</accession>
<keyword evidence="7" id="KW-0442">Lipid degradation</keyword>
<dbReference type="GO" id="GO:0016042">
    <property type="term" value="P:lipid catabolic process"/>
    <property type="evidence" value="ECO:0007669"/>
    <property type="project" value="UniProtKB-KW"/>
</dbReference>
<keyword evidence="13" id="KW-0472">Membrane</keyword>
<dbReference type="Gene3D" id="3.90.380.10">
    <property type="entry name" value="Naphthalene 1,2-dioxygenase Alpha Subunit, Chain A, domain 1"/>
    <property type="match status" value="1"/>
</dbReference>
<name>A0A917RLL3_9NOCA</name>
<comment type="catalytic activity">
    <reaction evidence="21">
        <text>cholesterol + NADPH + O2 + H(+) = 7-dehydrocholesterol + NADP(+) + 2 H2O</text>
        <dbReference type="Rhea" id="RHEA:45024"/>
        <dbReference type="ChEBI" id="CHEBI:15377"/>
        <dbReference type="ChEBI" id="CHEBI:15378"/>
        <dbReference type="ChEBI" id="CHEBI:15379"/>
        <dbReference type="ChEBI" id="CHEBI:16113"/>
        <dbReference type="ChEBI" id="CHEBI:17759"/>
        <dbReference type="ChEBI" id="CHEBI:57783"/>
        <dbReference type="ChEBI" id="CHEBI:58349"/>
        <dbReference type="EC" id="1.14.19.21"/>
    </reaction>
    <physiologicalReaction direction="left-to-right" evidence="21">
        <dbReference type="Rhea" id="RHEA:45025"/>
    </physiologicalReaction>
</comment>
<evidence type="ECO:0000256" key="2">
    <source>
        <dbReference type="ARBA" id="ARBA00004370"/>
    </source>
</evidence>
<dbReference type="GO" id="GO:0004497">
    <property type="term" value="F:monooxygenase activity"/>
    <property type="evidence" value="ECO:0007669"/>
    <property type="project" value="UniProtKB-ARBA"/>
</dbReference>
<evidence type="ECO:0000256" key="13">
    <source>
        <dbReference type="ARBA" id="ARBA00023136"/>
    </source>
</evidence>
<dbReference type="GO" id="GO:0170056">
    <property type="term" value="F:cholesterol 7-desaturase [NAD(P)H] activity"/>
    <property type="evidence" value="ECO:0007669"/>
    <property type="project" value="UniProtKB-EC"/>
</dbReference>
<evidence type="ECO:0000256" key="8">
    <source>
        <dbReference type="ARBA" id="ARBA00022989"/>
    </source>
</evidence>
<dbReference type="PANTHER" id="PTHR21266:SF32">
    <property type="entry name" value="CHOLESTEROL 7-DESATURASE NVD"/>
    <property type="match status" value="1"/>
</dbReference>
<reference evidence="23" key="1">
    <citation type="journal article" date="2014" name="Int. J. Syst. Evol. Microbiol.">
        <title>Complete genome sequence of Corynebacterium casei LMG S-19264T (=DSM 44701T), isolated from a smear-ripened cheese.</title>
        <authorList>
            <consortium name="US DOE Joint Genome Institute (JGI-PGF)"/>
            <person name="Walter F."/>
            <person name="Albersmeier A."/>
            <person name="Kalinowski J."/>
            <person name="Ruckert C."/>
        </authorList>
    </citation>
    <scope>NUCLEOTIDE SEQUENCE</scope>
    <source>
        <strain evidence="23">CGMCC 4.3508</strain>
    </source>
</reference>
<evidence type="ECO:0000313" key="24">
    <source>
        <dbReference type="Proteomes" id="UP000638263"/>
    </source>
</evidence>
<evidence type="ECO:0000256" key="7">
    <source>
        <dbReference type="ARBA" id="ARBA00022963"/>
    </source>
</evidence>
<evidence type="ECO:0000256" key="9">
    <source>
        <dbReference type="ARBA" id="ARBA00023002"/>
    </source>
</evidence>
<keyword evidence="9" id="KW-0560">Oxidoreductase</keyword>
<dbReference type="Pfam" id="PF19298">
    <property type="entry name" value="KshA_C"/>
    <property type="match status" value="1"/>
</dbReference>
<evidence type="ECO:0000256" key="11">
    <source>
        <dbReference type="ARBA" id="ARBA00023014"/>
    </source>
</evidence>
<comment type="subunit">
    <text evidence="19">Homotrimer. The two-component system 3-ketosteroid-9-alpha-monooxygenase is composed of an oxygenase component KshA and a reductase component KshB.</text>
</comment>
<dbReference type="Gene3D" id="2.102.10.10">
    <property type="entry name" value="Rieske [2Fe-2S] iron-sulphur domain"/>
    <property type="match status" value="1"/>
</dbReference>
<dbReference type="PROSITE" id="PS51296">
    <property type="entry name" value="RIESKE"/>
    <property type="match status" value="1"/>
</dbReference>
<comment type="catalytic activity">
    <reaction evidence="20">
        <text>cholesterol + NADH + O2 + H(+) = 7-dehydrocholesterol + NAD(+) + 2 H2O</text>
        <dbReference type="Rhea" id="RHEA:51644"/>
        <dbReference type="ChEBI" id="CHEBI:15377"/>
        <dbReference type="ChEBI" id="CHEBI:15378"/>
        <dbReference type="ChEBI" id="CHEBI:15379"/>
        <dbReference type="ChEBI" id="CHEBI:16113"/>
        <dbReference type="ChEBI" id="CHEBI:17759"/>
        <dbReference type="ChEBI" id="CHEBI:57540"/>
        <dbReference type="ChEBI" id="CHEBI:57945"/>
        <dbReference type="EC" id="1.14.19.21"/>
    </reaction>
    <physiologicalReaction direction="left-to-right" evidence="20">
        <dbReference type="Rhea" id="RHEA:51645"/>
    </physiologicalReaction>
</comment>
<dbReference type="GO" id="GO:0008203">
    <property type="term" value="P:cholesterol metabolic process"/>
    <property type="evidence" value="ECO:0007669"/>
    <property type="project" value="InterPro"/>
</dbReference>
<gene>
    <name evidence="23" type="ORF">GCM10011588_28400</name>
</gene>
<keyword evidence="10" id="KW-0408">Iron</keyword>
<evidence type="ECO:0000259" key="22">
    <source>
        <dbReference type="PROSITE" id="PS51296"/>
    </source>
</evidence>
<dbReference type="PANTHER" id="PTHR21266">
    <property type="entry name" value="IRON-SULFUR DOMAIN CONTAINING PROTEIN"/>
    <property type="match status" value="1"/>
</dbReference>
<dbReference type="Proteomes" id="UP000638263">
    <property type="component" value="Unassembled WGS sequence"/>
</dbReference>
<evidence type="ECO:0000256" key="14">
    <source>
        <dbReference type="ARBA" id="ARBA00023221"/>
    </source>
</evidence>
<dbReference type="Pfam" id="PF00355">
    <property type="entry name" value="Rieske"/>
    <property type="match status" value="1"/>
</dbReference>
<dbReference type="GO" id="GO:0046872">
    <property type="term" value="F:metal ion binding"/>
    <property type="evidence" value="ECO:0007669"/>
    <property type="project" value="UniProtKB-KW"/>
</dbReference>
<evidence type="ECO:0000256" key="1">
    <source>
        <dbReference type="ARBA" id="ARBA00001962"/>
    </source>
</evidence>
<keyword evidence="24" id="KW-1185">Reference proteome</keyword>
<evidence type="ECO:0000256" key="4">
    <source>
        <dbReference type="ARBA" id="ARBA00022692"/>
    </source>
</evidence>
<evidence type="ECO:0000256" key="19">
    <source>
        <dbReference type="ARBA" id="ARBA00046982"/>
    </source>
</evidence>
<evidence type="ECO:0000256" key="15">
    <source>
        <dbReference type="ARBA" id="ARBA00025712"/>
    </source>
</evidence>
<dbReference type="GO" id="GO:0005737">
    <property type="term" value="C:cytoplasm"/>
    <property type="evidence" value="ECO:0007669"/>
    <property type="project" value="TreeGrafter"/>
</dbReference>
<evidence type="ECO:0000256" key="16">
    <source>
        <dbReference type="ARBA" id="ARBA00025729"/>
    </source>
</evidence>
<keyword evidence="4" id="KW-0812">Transmembrane</keyword>
<evidence type="ECO:0000256" key="6">
    <source>
        <dbReference type="ARBA" id="ARBA00022723"/>
    </source>
</evidence>
<comment type="pathway">
    <text evidence="3">Hormone biosynthesis.</text>
</comment>
<keyword evidence="12" id="KW-0443">Lipid metabolism</keyword>
<keyword evidence="5" id="KW-0001">2Fe-2S</keyword>
<comment type="pathway">
    <text evidence="15">Steroid hormone biosynthesis; dafachronic acid biosynthesis.</text>
</comment>
<comment type="caution">
    <text evidence="23">The sequence shown here is derived from an EMBL/GenBank/DDBJ whole genome shotgun (WGS) entry which is preliminary data.</text>
</comment>
<comment type="similarity">
    <text evidence="16">Belongs to the cholesterol 7-desaturase family.</text>
</comment>
<evidence type="ECO:0000256" key="5">
    <source>
        <dbReference type="ARBA" id="ARBA00022714"/>
    </source>
</evidence>
<evidence type="ECO:0000256" key="20">
    <source>
        <dbReference type="ARBA" id="ARBA00047853"/>
    </source>
</evidence>
<dbReference type="InterPro" id="IPR036922">
    <property type="entry name" value="Rieske_2Fe-2S_sf"/>
</dbReference>
<dbReference type="EMBL" id="BMMH01000005">
    <property type="protein sequence ID" value="GGL12314.1"/>
    <property type="molecule type" value="Genomic_DNA"/>
</dbReference>
<dbReference type="InterPro" id="IPR050584">
    <property type="entry name" value="Cholesterol_7-desaturase"/>
</dbReference>
<keyword evidence="11" id="KW-0411">Iron-sulfur</keyword>
<evidence type="ECO:0000256" key="17">
    <source>
        <dbReference type="ARBA" id="ARBA00026095"/>
    </source>
</evidence>
<dbReference type="SUPFAM" id="SSF55961">
    <property type="entry name" value="Bet v1-like"/>
    <property type="match status" value="1"/>
</dbReference>
<evidence type="ECO:0000256" key="10">
    <source>
        <dbReference type="ARBA" id="ARBA00023004"/>
    </source>
</evidence>
<dbReference type="InterPro" id="IPR017941">
    <property type="entry name" value="Rieske_2Fe-2S"/>
</dbReference>
<organism evidence="23 24">
    <name type="scientific">Nocardia jinanensis</name>
    <dbReference type="NCBI Taxonomy" id="382504"/>
    <lineage>
        <taxon>Bacteria</taxon>
        <taxon>Bacillati</taxon>
        <taxon>Actinomycetota</taxon>
        <taxon>Actinomycetes</taxon>
        <taxon>Mycobacteriales</taxon>
        <taxon>Nocardiaceae</taxon>
        <taxon>Nocardia</taxon>
    </lineage>
</organism>
<evidence type="ECO:0000256" key="3">
    <source>
        <dbReference type="ARBA" id="ARBA00004972"/>
    </source>
</evidence>
<dbReference type="EC" id="1.14.19.21" evidence="17"/>
<evidence type="ECO:0000256" key="21">
    <source>
        <dbReference type="ARBA" id="ARBA00049548"/>
    </source>
</evidence>
<evidence type="ECO:0000256" key="12">
    <source>
        <dbReference type="ARBA" id="ARBA00023098"/>
    </source>
</evidence>
<evidence type="ECO:0000313" key="23">
    <source>
        <dbReference type="EMBL" id="GGL12314.1"/>
    </source>
</evidence>